<dbReference type="EMBL" id="VKAD01000001">
    <property type="protein sequence ID" value="TXR54791.1"/>
    <property type="molecule type" value="Genomic_DNA"/>
</dbReference>
<protein>
    <recommendedName>
        <fullName evidence="1">SCP2 domain-containing protein</fullName>
    </recommendedName>
</protein>
<dbReference type="InterPro" id="IPR038989">
    <property type="entry name" value="UbiJ"/>
</dbReference>
<dbReference type="GO" id="GO:0006744">
    <property type="term" value="P:ubiquinone biosynthetic process"/>
    <property type="evidence" value="ECO:0007669"/>
    <property type="project" value="InterPro"/>
</dbReference>
<comment type="caution">
    <text evidence="2">The sequence shown here is derived from an EMBL/GenBank/DDBJ whole genome shotgun (WGS) entry which is preliminary data.</text>
</comment>
<dbReference type="AlphaFoldDB" id="A0A5C8ZC91"/>
<accession>A0A5C8ZC91</accession>
<dbReference type="OrthoDB" id="9796077at2"/>
<organism evidence="2 3">
    <name type="scientific">Reinekea thalattae</name>
    <dbReference type="NCBI Taxonomy" id="2593301"/>
    <lineage>
        <taxon>Bacteria</taxon>
        <taxon>Pseudomonadati</taxon>
        <taxon>Pseudomonadota</taxon>
        <taxon>Gammaproteobacteria</taxon>
        <taxon>Oceanospirillales</taxon>
        <taxon>Saccharospirillaceae</taxon>
        <taxon>Reinekea</taxon>
    </lineage>
</organism>
<evidence type="ECO:0000259" key="1">
    <source>
        <dbReference type="Pfam" id="PF02036"/>
    </source>
</evidence>
<reference evidence="2 3" key="1">
    <citation type="submission" date="2019-07" db="EMBL/GenBank/DDBJ databases">
        <title>Reinekea sp. strain SSH23 genome sequencing and assembly.</title>
        <authorList>
            <person name="Kim I."/>
        </authorList>
    </citation>
    <scope>NUCLEOTIDE SEQUENCE [LARGE SCALE GENOMIC DNA]</scope>
    <source>
        <strain evidence="2 3">SSH23</strain>
    </source>
</reference>
<evidence type="ECO:0000313" key="2">
    <source>
        <dbReference type="EMBL" id="TXR54791.1"/>
    </source>
</evidence>
<dbReference type="InterPro" id="IPR003033">
    <property type="entry name" value="SCP2_sterol-bd_dom"/>
</dbReference>
<dbReference type="RefSeq" id="WP_147714190.1">
    <property type="nucleotide sequence ID" value="NZ_VKAD01000001.1"/>
</dbReference>
<keyword evidence="3" id="KW-1185">Reference proteome</keyword>
<dbReference type="Proteomes" id="UP000321764">
    <property type="component" value="Unassembled WGS sequence"/>
</dbReference>
<gene>
    <name evidence="2" type="ORF">FME95_09725</name>
</gene>
<feature type="domain" description="SCP2" evidence="1">
    <location>
        <begin position="12"/>
        <end position="103"/>
    </location>
</feature>
<dbReference type="PANTHER" id="PTHR38693:SF1">
    <property type="entry name" value="UBIQUINONE BIOSYNTHESIS ACCESSORY FACTOR UBIJ"/>
    <property type="match status" value="1"/>
</dbReference>
<name>A0A5C8ZC91_9GAMM</name>
<proteinExistence type="predicted"/>
<sequence length="202" mass="22128">MSEWLLPLQKIINEALSYDSQAQEKLTQLGECNLVLALQEPSLSVSILIERDGFVMIEPTAVEPFNAKVSGKAKDLLAVLKASDRTEAMINHPINIEGDTRTFFGIQDVLANLDVDWEMALGDKLGDLPAHLIADGARFMASVAKNQWVSLQRTKAHMAQEGIDIPAPEQIQSFVLSTAQRAKGDIEQLADKVKTSLKGFNG</sequence>
<dbReference type="PANTHER" id="PTHR38693">
    <property type="entry name" value="UBIQUINONE BIOSYNTHESIS PROTEIN UBIJ"/>
    <property type="match status" value="1"/>
</dbReference>
<evidence type="ECO:0000313" key="3">
    <source>
        <dbReference type="Proteomes" id="UP000321764"/>
    </source>
</evidence>
<dbReference type="Pfam" id="PF02036">
    <property type="entry name" value="SCP2"/>
    <property type="match status" value="1"/>
</dbReference>